<evidence type="ECO:0008006" key="3">
    <source>
        <dbReference type="Google" id="ProtNLM"/>
    </source>
</evidence>
<sequence>MMAEGDGKAAVNPSVAMNLQVLTHPQAMLATSAHIGSRAVQCLHAISGIFGASLFRLDGNQLELSFFRAVDLGKELARAVPPESEHAPDLAKLFGDEPREPLAGALPLRAVEELGLAVTLRSADPPGVGAVLEALALPQEQARLASRLADETDGLLTCDLTGRSASGPLVDRIVWLHAGNSWLGLRPDNGPDGEHLVRLEPTQPGSLGVWAAGFLASILS</sequence>
<accession>E5XP27</accession>
<dbReference type="STRING" id="679197.HMPREF9336_01248"/>
<reference evidence="1 2" key="1">
    <citation type="journal article" date="2011" name="Stand. Genomic Sci.">
        <title>High quality draft genome sequence of Segniliparus rugosus CDC 945(T)= (ATCC BAA-974(T)).</title>
        <authorList>
            <person name="Earl A.M."/>
            <person name="Desjardins C.A."/>
            <person name="Fitzgerald M.G."/>
            <person name="Arachchi H.M."/>
            <person name="Zeng Q."/>
            <person name="Mehta T."/>
            <person name="Griggs A."/>
            <person name="Birren B.W."/>
            <person name="Toney N.C."/>
            <person name="Carr J."/>
            <person name="Posey J."/>
            <person name="Butler W.R."/>
        </authorList>
    </citation>
    <scope>NUCLEOTIDE SEQUENCE [LARGE SCALE GENOMIC DNA]</scope>
    <source>
        <strain evidence="2">ATCC BAA-974 / DSM 45345 / CCUG 50838 / CIP 108380 / JCM 13579 / CDC 945</strain>
    </source>
</reference>
<organism evidence="1 2">
    <name type="scientific">Segniliparus rugosus (strain ATCC BAA-974 / DSM 45345 / CCUG 50838 / CIP 108380 / JCM 13579 / CDC 945)</name>
    <dbReference type="NCBI Taxonomy" id="679197"/>
    <lineage>
        <taxon>Bacteria</taxon>
        <taxon>Bacillati</taxon>
        <taxon>Actinomycetota</taxon>
        <taxon>Actinomycetes</taxon>
        <taxon>Mycobacteriales</taxon>
        <taxon>Segniliparaceae</taxon>
        <taxon>Segniliparus</taxon>
    </lineage>
</organism>
<dbReference type="AlphaFoldDB" id="E5XP27"/>
<dbReference type="HOGENOM" id="CLU_1015229_0_0_11"/>
<name>E5XP27_SEGRC</name>
<comment type="caution">
    <text evidence="1">The sequence shown here is derived from an EMBL/GenBank/DDBJ whole genome shotgun (WGS) entry which is preliminary data.</text>
</comment>
<dbReference type="Proteomes" id="UP000004816">
    <property type="component" value="Unassembled WGS sequence"/>
</dbReference>
<proteinExistence type="predicted"/>
<keyword evidence="2" id="KW-1185">Reference proteome</keyword>
<evidence type="ECO:0000313" key="1">
    <source>
        <dbReference type="EMBL" id="EFV13919.2"/>
    </source>
</evidence>
<dbReference type="eggNOG" id="ENOG50341AV">
    <property type="taxonomic scope" value="Bacteria"/>
</dbReference>
<evidence type="ECO:0000313" key="2">
    <source>
        <dbReference type="Proteomes" id="UP000004816"/>
    </source>
</evidence>
<dbReference type="EMBL" id="ACZI02000003">
    <property type="protein sequence ID" value="EFV13919.2"/>
    <property type="molecule type" value="Genomic_DNA"/>
</dbReference>
<protein>
    <recommendedName>
        <fullName evidence="3">ESX secretion-associated protein EspG</fullName>
    </recommendedName>
</protein>
<gene>
    <name evidence="1" type="ORF">HMPREF9336_01248</name>
</gene>